<dbReference type="RefSeq" id="WP_177169206.1">
    <property type="nucleotide sequence ID" value="NZ_FNWJ01000001.1"/>
</dbReference>
<dbReference type="Pfam" id="PF00107">
    <property type="entry name" value="ADH_zinc_N"/>
    <property type="match status" value="1"/>
</dbReference>
<dbReference type="InterPro" id="IPR020843">
    <property type="entry name" value="ER"/>
</dbReference>
<gene>
    <name evidence="2" type="ORF">SAMN02745716_0070</name>
</gene>
<dbReference type="Gene3D" id="3.90.180.10">
    <property type="entry name" value="Medium-chain alcohol dehydrogenases, catalytic domain"/>
    <property type="match status" value="2"/>
</dbReference>
<dbReference type="Proteomes" id="UP000222056">
    <property type="component" value="Unassembled WGS sequence"/>
</dbReference>
<sequence length="316" mass="33508">MRAAVIDTYGEPPVLRPDWSEPRGDEQRQALAVHAAGLNPVDLHIASGRFYAGSPELPYVPGREGIVELPDGRLAWSDQLDQRFGSLAERTLVDPARTVPLPAGIGAAQALCFGIAGLAAWCSLEQRAKLRPDERVLVLGAGGLVGQIGVQAARLLGAGSVVAASRRPEALARARALGAEATVLTPAASDPAELAAALREVEPRGFQVVLDPVWGPPARAALACLERGGRLVQVGNAARAEQSIAAGELRGRVADVLGYTNFALPWPVKRGAFLRMCGEHLAGNLHAPYEEMPLDRIAEAWERQRQGPGAKLILRP</sequence>
<accession>A0A1H6FK87</accession>
<keyword evidence="3" id="KW-1185">Reference proteome</keyword>
<organism evidence="2 3">
    <name type="scientific">Thermoleophilum album</name>
    <dbReference type="NCBI Taxonomy" id="29539"/>
    <lineage>
        <taxon>Bacteria</taxon>
        <taxon>Bacillati</taxon>
        <taxon>Actinomycetota</taxon>
        <taxon>Thermoleophilia</taxon>
        <taxon>Thermoleophilales</taxon>
        <taxon>Thermoleophilaceae</taxon>
        <taxon>Thermoleophilum</taxon>
    </lineage>
</organism>
<dbReference type="SMART" id="SM00829">
    <property type="entry name" value="PKS_ER"/>
    <property type="match status" value="1"/>
</dbReference>
<protein>
    <submittedName>
        <fullName evidence="2">NADPH2:quinone reductase</fullName>
    </submittedName>
</protein>
<evidence type="ECO:0000313" key="3">
    <source>
        <dbReference type="Proteomes" id="UP000222056"/>
    </source>
</evidence>
<dbReference type="SUPFAM" id="SSF51735">
    <property type="entry name" value="NAD(P)-binding Rossmann-fold domains"/>
    <property type="match status" value="1"/>
</dbReference>
<dbReference type="SUPFAM" id="SSF50129">
    <property type="entry name" value="GroES-like"/>
    <property type="match status" value="1"/>
</dbReference>
<dbReference type="Gene3D" id="3.40.50.720">
    <property type="entry name" value="NAD(P)-binding Rossmann-like Domain"/>
    <property type="match status" value="1"/>
</dbReference>
<proteinExistence type="predicted"/>
<name>A0A1H6FK87_THEAL</name>
<dbReference type="STRING" id="29539.SAMN02745716_0070"/>
<dbReference type="PANTHER" id="PTHR43677">
    <property type="entry name" value="SHORT-CHAIN DEHYDROGENASE/REDUCTASE"/>
    <property type="match status" value="1"/>
</dbReference>
<dbReference type="GO" id="GO:0016491">
    <property type="term" value="F:oxidoreductase activity"/>
    <property type="evidence" value="ECO:0007669"/>
    <property type="project" value="InterPro"/>
</dbReference>
<reference evidence="3" key="1">
    <citation type="submission" date="2016-10" db="EMBL/GenBank/DDBJ databases">
        <authorList>
            <person name="Varghese N."/>
            <person name="Submissions S."/>
        </authorList>
    </citation>
    <scope>NUCLEOTIDE SEQUENCE [LARGE SCALE GENOMIC DNA]</scope>
    <source>
        <strain evidence="3">ATCC 35263</strain>
    </source>
</reference>
<dbReference type="AlphaFoldDB" id="A0A1H6FK87"/>
<feature type="domain" description="Enoyl reductase (ER)" evidence="1">
    <location>
        <begin position="10"/>
        <end position="314"/>
    </location>
</feature>
<dbReference type="InterPro" id="IPR011032">
    <property type="entry name" value="GroES-like_sf"/>
</dbReference>
<dbReference type="InterPro" id="IPR036291">
    <property type="entry name" value="NAD(P)-bd_dom_sf"/>
</dbReference>
<evidence type="ECO:0000313" key="2">
    <source>
        <dbReference type="EMBL" id="SEH10223.1"/>
    </source>
</evidence>
<dbReference type="InterPro" id="IPR051397">
    <property type="entry name" value="Zn-ADH-like_protein"/>
</dbReference>
<evidence type="ECO:0000259" key="1">
    <source>
        <dbReference type="SMART" id="SM00829"/>
    </source>
</evidence>
<dbReference type="EMBL" id="FNWJ01000001">
    <property type="protein sequence ID" value="SEH10223.1"/>
    <property type="molecule type" value="Genomic_DNA"/>
</dbReference>
<dbReference type="InterPro" id="IPR013149">
    <property type="entry name" value="ADH-like_C"/>
</dbReference>
<dbReference type="PANTHER" id="PTHR43677:SF11">
    <property type="entry name" value="ZINC-CONTAINING ALCOHOL DEHYDROGENASE"/>
    <property type="match status" value="1"/>
</dbReference>